<sequence length="453" mass="49516">MCYVADGWMDRPTRAGGSHRRILRRRRQRQVRAPAGVHGDDAGVDGAGIQARAGVDQGAEARAPGHQVGHRLPAEMRRQEEQAVGAGRRSQPGPPVLGASGEHEGAAHAVRDRLEDARDGDRRRDVGRVRRLVHGVPRRQEVLAQAAEQGEAAVHVRQEPPGQLRRRVPLLLLLLGLQRRAAVGRDLAVPGDEAAGVRGLHRPRGHLVERGRVQLGPQVPGRAGAAGRVQHDLGGRRAELQVAGGQLRVRGAAGHGVPPGVHHPGRRDPPPRRRQLAVRDQHGVPAGGVRGPAAADGADGAVREPAAAPGPVARVRAAADGLPAGRQPAAQLLRRGLRRQPAHAAAPPRRIHPRAAPRHGRQLRPQLRGLDGARQAQPKRAHRRHRRRARQERRLRGQARQLLLHRALHLHQLPRHRPARRARRPRRAARRHAVIYPHACVCVPLFRFFPDMI</sequence>
<reference evidence="3" key="1">
    <citation type="journal article" date="2009" name="Science">
        <title>The B73 maize genome: complexity, diversity, and dynamics.</title>
        <authorList>
            <person name="Schnable P.S."/>
            <person name="Ware D."/>
            <person name="Fulton R.S."/>
            <person name="Stein J.C."/>
            <person name="Wei F."/>
            <person name="Pasternak S."/>
            <person name="Liang C."/>
            <person name="Zhang J."/>
            <person name="Fulton L."/>
            <person name="Graves T.A."/>
            <person name="Minx P."/>
            <person name="Reily A.D."/>
            <person name="Courtney L."/>
            <person name="Kruchowski S.S."/>
            <person name="Tomlinson C."/>
            <person name="Strong C."/>
            <person name="Delehaunty K."/>
            <person name="Fronick C."/>
            <person name="Courtney B."/>
            <person name="Rock S.M."/>
            <person name="Belter E."/>
            <person name="Du F."/>
            <person name="Kim K."/>
            <person name="Abbott R.M."/>
            <person name="Cotton M."/>
            <person name="Levy A."/>
            <person name="Marchetto P."/>
            <person name="Ochoa K."/>
            <person name="Jackson S.M."/>
            <person name="Gillam B."/>
            <person name="Chen W."/>
            <person name="Yan L."/>
            <person name="Higginbotham J."/>
            <person name="Cardenas M."/>
            <person name="Waligorski J."/>
            <person name="Applebaum E."/>
            <person name="Phelps L."/>
            <person name="Falcone J."/>
            <person name="Kanchi K."/>
            <person name="Thane T."/>
            <person name="Scimone A."/>
            <person name="Thane N."/>
            <person name="Henke J."/>
            <person name="Wang T."/>
            <person name="Ruppert J."/>
            <person name="Shah N."/>
            <person name="Rotter K."/>
            <person name="Hodges J."/>
            <person name="Ingenthron E."/>
            <person name="Cordes M."/>
            <person name="Kohlberg S."/>
            <person name="Sgro J."/>
            <person name="Delgado B."/>
            <person name="Mead K."/>
            <person name="Chinwalla A."/>
            <person name="Leonard S."/>
            <person name="Crouse K."/>
            <person name="Collura K."/>
            <person name="Kudrna D."/>
            <person name="Currie J."/>
            <person name="He R."/>
            <person name="Angelova A."/>
            <person name="Rajasekar S."/>
            <person name="Mueller T."/>
            <person name="Lomeli R."/>
            <person name="Scara G."/>
            <person name="Ko A."/>
            <person name="Delaney K."/>
            <person name="Wissotski M."/>
            <person name="Lopez G."/>
            <person name="Campos D."/>
            <person name="Braidotti M."/>
            <person name="Ashley E."/>
            <person name="Golser W."/>
            <person name="Kim H."/>
            <person name="Lee S."/>
            <person name="Lin J."/>
            <person name="Dujmic Z."/>
            <person name="Kim W."/>
            <person name="Talag J."/>
            <person name="Zuccolo A."/>
            <person name="Fan C."/>
            <person name="Sebastian A."/>
            <person name="Kramer M."/>
            <person name="Spiegel L."/>
            <person name="Nascimento L."/>
            <person name="Zutavern T."/>
            <person name="Miller B."/>
            <person name="Ambroise C."/>
            <person name="Muller S."/>
            <person name="Spooner W."/>
            <person name="Narechania A."/>
            <person name="Ren L."/>
            <person name="Wei S."/>
            <person name="Kumari S."/>
            <person name="Faga B."/>
            <person name="Levy M.J."/>
            <person name="McMahan L."/>
            <person name="Van Buren P."/>
            <person name="Vaughn M.W."/>
            <person name="Ying K."/>
            <person name="Yeh C.-T."/>
            <person name="Emrich S.J."/>
            <person name="Jia Y."/>
            <person name="Kalyanaraman A."/>
            <person name="Hsia A.-P."/>
            <person name="Barbazuk W.B."/>
            <person name="Baucom R.S."/>
            <person name="Brutnell T.P."/>
            <person name="Carpita N.C."/>
            <person name="Chaparro C."/>
            <person name="Chia J.-M."/>
            <person name="Deragon J.-M."/>
            <person name="Estill J.C."/>
            <person name="Fu Y."/>
            <person name="Jeddeloh J.A."/>
            <person name="Han Y."/>
            <person name="Lee H."/>
            <person name="Li P."/>
            <person name="Lisch D.R."/>
            <person name="Liu S."/>
            <person name="Liu Z."/>
            <person name="Nagel D.H."/>
            <person name="McCann M.C."/>
            <person name="SanMiguel P."/>
            <person name="Myers A.M."/>
            <person name="Nettleton D."/>
            <person name="Nguyen J."/>
            <person name="Penning B.W."/>
            <person name="Ponnala L."/>
            <person name="Schneider K.L."/>
            <person name="Schwartz D.C."/>
            <person name="Sharma A."/>
            <person name="Soderlund C."/>
            <person name="Springer N.M."/>
            <person name="Sun Q."/>
            <person name="Wang H."/>
            <person name="Waterman M."/>
            <person name="Westerman R."/>
            <person name="Wolfgruber T.K."/>
            <person name="Yang L."/>
            <person name="Yu Y."/>
            <person name="Zhang L."/>
            <person name="Zhou S."/>
            <person name="Zhu Q."/>
            <person name="Bennetzen J.L."/>
            <person name="Dawe R.K."/>
            <person name="Jiang J."/>
            <person name="Jiang N."/>
            <person name="Presting G.G."/>
            <person name="Wessler S.R."/>
            <person name="Aluru S."/>
            <person name="Martienssen R.A."/>
            <person name="Clifton S.W."/>
            <person name="McCombie W.R."/>
            <person name="Wing R.A."/>
            <person name="Wilson R.K."/>
        </authorList>
    </citation>
    <scope>NUCLEOTIDE SEQUENCE [LARGE SCALE GENOMIC DNA]</scope>
    <source>
        <strain evidence="3">cv. B73</strain>
    </source>
</reference>
<reference evidence="2" key="3">
    <citation type="submission" date="2021-05" db="UniProtKB">
        <authorList>
            <consortium name="EnsemblPlants"/>
        </authorList>
    </citation>
    <scope>IDENTIFICATION</scope>
    <source>
        <strain evidence="2">cv. B73</strain>
    </source>
</reference>
<feature type="region of interest" description="Disordered" evidence="1">
    <location>
        <begin position="337"/>
        <end position="396"/>
    </location>
</feature>
<evidence type="ECO:0000313" key="3">
    <source>
        <dbReference type="Proteomes" id="UP000007305"/>
    </source>
</evidence>
<organism evidence="2 3">
    <name type="scientific">Zea mays</name>
    <name type="common">Maize</name>
    <dbReference type="NCBI Taxonomy" id="4577"/>
    <lineage>
        <taxon>Eukaryota</taxon>
        <taxon>Viridiplantae</taxon>
        <taxon>Streptophyta</taxon>
        <taxon>Embryophyta</taxon>
        <taxon>Tracheophyta</taxon>
        <taxon>Spermatophyta</taxon>
        <taxon>Magnoliopsida</taxon>
        <taxon>Liliopsida</taxon>
        <taxon>Poales</taxon>
        <taxon>Poaceae</taxon>
        <taxon>PACMAD clade</taxon>
        <taxon>Panicoideae</taxon>
        <taxon>Andropogonodae</taxon>
        <taxon>Andropogoneae</taxon>
        <taxon>Tripsacinae</taxon>
        <taxon>Zea</taxon>
    </lineage>
</organism>
<keyword evidence="3" id="KW-1185">Reference proteome</keyword>
<feature type="compositionally biased region" description="Basic residues" evidence="1">
    <location>
        <begin position="377"/>
        <end position="396"/>
    </location>
</feature>
<name>A0A804PPI7_MAIZE</name>
<feature type="compositionally biased region" description="Low complexity" evidence="1">
    <location>
        <begin position="250"/>
        <end position="262"/>
    </location>
</feature>
<evidence type="ECO:0000256" key="1">
    <source>
        <dbReference type="SAM" id="MobiDB-lite"/>
    </source>
</evidence>
<protein>
    <submittedName>
        <fullName evidence="2">Uncharacterized protein</fullName>
    </submittedName>
</protein>
<accession>A0A804PPI7</accession>
<feature type="compositionally biased region" description="Basic and acidic residues" evidence="1">
    <location>
        <begin position="101"/>
        <end position="122"/>
    </location>
</feature>
<feature type="region of interest" description="Disordered" evidence="1">
    <location>
        <begin position="250"/>
        <end position="309"/>
    </location>
</feature>
<feature type="compositionally biased region" description="Basic residues" evidence="1">
    <location>
        <begin position="349"/>
        <end position="362"/>
    </location>
</feature>
<dbReference type="Proteomes" id="UP000007305">
    <property type="component" value="Chromosome 5"/>
</dbReference>
<dbReference type="InParanoid" id="A0A804PPI7"/>
<feature type="compositionally biased region" description="Basic and acidic residues" evidence="1">
    <location>
        <begin position="266"/>
        <end position="282"/>
    </location>
</feature>
<reference evidence="2" key="2">
    <citation type="submission" date="2019-07" db="EMBL/GenBank/DDBJ databases">
        <authorList>
            <person name="Seetharam A."/>
            <person name="Woodhouse M."/>
            <person name="Cannon E."/>
        </authorList>
    </citation>
    <scope>NUCLEOTIDE SEQUENCE [LARGE SCALE GENOMIC DNA]</scope>
    <source>
        <strain evidence="2">cv. B73</strain>
    </source>
</reference>
<dbReference type="AlphaFoldDB" id="A0A804PPI7"/>
<feature type="compositionally biased region" description="Low complexity" evidence="1">
    <location>
        <begin position="291"/>
        <end position="309"/>
    </location>
</feature>
<feature type="region of interest" description="Disordered" evidence="1">
    <location>
        <begin position="25"/>
        <end position="46"/>
    </location>
</feature>
<dbReference type="EnsemblPlants" id="Zm00001eb256940_T001">
    <property type="protein sequence ID" value="Zm00001eb256940_P001"/>
    <property type="gene ID" value="Zm00001eb256940"/>
</dbReference>
<proteinExistence type="predicted"/>
<feature type="region of interest" description="Disordered" evidence="1">
    <location>
        <begin position="80"/>
        <end position="122"/>
    </location>
</feature>
<dbReference type="Gramene" id="Zm00001eb256940_T001">
    <property type="protein sequence ID" value="Zm00001eb256940_P001"/>
    <property type="gene ID" value="Zm00001eb256940"/>
</dbReference>
<evidence type="ECO:0000313" key="2">
    <source>
        <dbReference type="EnsemblPlants" id="Zm00001eb256940_P001"/>
    </source>
</evidence>